<dbReference type="InterPro" id="IPR007709">
    <property type="entry name" value="N-FG_amidohydro"/>
</dbReference>
<evidence type="ECO:0000313" key="3">
    <source>
        <dbReference type="Proteomes" id="UP000789739"/>
    </source>
</evidence>
<keyword evidence="1" id="KW-1133">Transmembrane helix</keyword>
<dbReference type="SUPFAM" id="SSF53187">
    <property type="entry name" value="Zn-dependent exopeptidases"/>
    <property type="match status" value="1"/>
</dbReference>
<accession>A0A9N8VIJ5</accession>
<name>A0A9N8VIJ5_9GLOM</name>
<evidence type="ECO:0000313" key="2">
    <source>
        <dbReference type="EMBL" id="CAG8451679.1"/>
    </source>
</evidence>
<dbReference type="AlphaFoldDB" id="A0A9N8VIJ5"/>
<dbReference type="Pfam" id="PF05013">
    <property type="entry name" value="FGase"/>
    <property type="match status" value="1"/>
</dbReference>
<dbReference type="Gene3D" id="3.40.630.40">
    <property type="entry name" value="Zn-dependent exopeptidases"/>
    <property type="match status" value="1"/>
</dbReference>
<keyword evidence="1" id="KW-0472">Membrane</keyword>
<evidence type="ECO:0000256" key="1">
    <source>
        <dbReference type="SAM" id="Phobius"/>
    </source>
</evidence>
<dbReference type="EMBL" id="CAJVPI010000003">
    <property type="protein sequence ID" value="CAG8451679.1"/>
    <property type="molecule type" value="Genomic_DNA"/>
</dbReference>
<feature type="transmembrane region" description="Helical" evidence="1">
    <location>
        <begin position="15"/>
        <end position="33"/>
    </location>
</feature>
<proteinExistence type="predicted"/>
<gene>
    <name evidence="2" type="ORF">PBRASI_LOCUS71</name>
</gene>
<sequence>MPPFKEDRQMSRNRYIYIVIFLIAGFWLIYPRFTVDVTNDSQLINKPTGSGSAAQPKNIAGNSFPTSSFFGFNNYTGYIPGHLPLIISVAHGGHIFPKDVPTREKNSPNVIISNDINTLEIGKALVKGMVTKFGGRRPYLVFNNLGRSKVDVNRPFEEGTEPNRTAPNEMSVSQQVWQDYHNFLKRAVEEVKENYGRGLVIDLHGHAHPENYVELGYLLPRKTLQLPTHVLNTDPSISSSSSIRALYNRMVDSVTFTTLLRSEVFSLGGRLQSYGYDTVPSHVHHHPVEDENYISGGFSVLQYGSRDGNAIDAIQLDLPRELRVGNSELRKRFIEDLTDILSWFLSEYYWGNIENRDEITS</sequence>
<dbReference type="Proteomes" id="UP000789739">
    <property type="component" value="Unassembled WGS sequence"/>
</dbReference>
<dbReference type="OrthoDB" id="71260at2759"/>
<comment type="caution">
    <text evidence="2">The sequence shown here is derived from an EMBL/GenBank/DDBJ whole genome shotgun (WGS) entry which is preliminary data.</text>
</comment>
<reference evidence="2" key="1">
    <citation type="submission" date="2021-06" db="EMBL/GenBank/DDBJ databases">
        <authorList>
            <person name="Kallberg Y."/>
            <person name="Tangrot J."/>
            <person name="Rosling A."/>
        </authorList>
    </citation>
    <scope>NUCLEOTIDE SEQUENCE</scope>
    <source>
        <strain evidence="2">BR232B</strain>
    </source>
</reference>
<keyword evidence="3" id="KW-1185">Reference proteome</keyword>
<organism evidence="2 3">
    <name type="scientific">Paraglomus brasilianum</name>
    <dbReference type="NCBI Taxonomy" id="144538"/>
    <lineage>
        <taxon>Eukaryota</taxon>
        <taxon>Fungi</taxon>
        <taxon>Fungi incertae sedis</taxon>
        <taxon>Mucoromycota</taxon>
        <taxon>Glomeromycotina</taxon>
        <taxon>Glomeromycetes</taxon>
        <taxon>Paraglomerales</taxon>
        <taxon>Paraglomeraceae</taxon>
        <taxon>Paraglomus</taxon>
    </lineage>
</organism>
<protein>
    <submittedName>
        <fullName evidence="2">424_t:CDS:1</fullName>
    </submittedName>
</protein>
<keyword evidence="1" id="KW-0812">Transmembrane</keyword>